<feature type="transmembrane region" description="Helical" evidence="1">
    <location>
        <begin position="20"/>
        <end position="43"/>
    </location>
</feature>
<evidence type="ECO:0000313" key="3">
    <source>
        <dbReference type="Proteomes" id="UP000179360"/>
    </source>
</evidence>
<dbReference type="AlphaFoldDB" id="A0A1F6TRZ7"/>
<dbReference type="STRING" id="1817764.A2637_06725"/>
<keyword evidence="1" id="KW-0812">Transmembrane</keyword>
<evidence type="ECO:0000313" key="2">
    <source>
        <dbReference type="EMBL" id="OGI47842.1"/>
    </source>
</evidence>
<accession>A0A1F6TRZ7</accession>
<proteinExistence type="predicted"/>
<organism evidence="2 3">
    <name type="scientific">Candidatus Muproteobacteria bacterium RIFCSPHIGHO2_01_FULL_65_16</name>
    <dbReference type="NCBI Taxonomy" id="1817764"/>
    <lineage>
        <taxon>Bacteria</taxon>
        <taxon>Pseudomonadati</taxon>
        <taxon>Pseudomonadota</taxon>
        <taxon>Candidatus Muproteobacteria</taxon>
    </lineage>
</organism>
<name>A0A1F6TRZ7_9PROT</name>
<gene>
    <name evidence="2" type="ORF">A2637_06725</name>
</gene>
<sequence length="180" mass="19593">MKVTTNFAAPIQRLTPPLAAALWGLGLVFVVAAIWLAADAVGLRRENAALRERLAQLETKQPRAVSPVALPPLAEMNALRQRVATVNTLSGVRGRPVTALLADLEDLLPDQASLVSLHHKAREGEALLVAEAYSAETLTAFLLKLEKDQRLAEALLVRQATRDARGGRAVQFEIRIKERP</sequence>
<dbReference type="Proteomes" id="UP000179360">
    <property type="component" value="Unassembled WGS sequence"/>
</dbReference>
<dbReference type="InterPro" id="IPR007813">
    <property type="entry name" value="PilN"/>
</dbReference>
<dbReference type="EMBL" id="MFSY01000008">
    <property type="protein sequence ID" value="OGI47842.1"/>
    <property type="molecule type" value="Genomic_DNA"/>
</dbReference>
<comment type="caution">
    <text evidence="2">The sequence shown here is derived from an EMBL/GenBank/DDBJ whole genome shotgun (WGS) entry which is preliminary data.</text>
</comment>
<protein>
    <submittedName>
        <fullName evidence="2">Uncharacterized protein</fullName>
    </submittedName>
</protein>
<keyword evidence="1" id="KW-0472">Membrane</keyword>
<reference evidence="2 3" key="1">
    <citation type="journal article" date="2016" name="Nat. Commun.">
        <title>Thousands of microbial genomes shed light on interconnected biogeochemical processes in an aquifer system.</title>
        <authorList>
            <person name="Anantharaman K."/>
            <person name="Brown C.T."/>
            <person name="Hug L.A."/>
            <person name="Sharon I."/>
            <person name="Castelle C.J."/>
            <person name="Probst A.J."/>
            <person name="Thomas B.C."/>
            <person name="Singh A."/>
            <person name="Wilkins M.J."/>
            <person name="Karaoz U."/>
            <person name="Brodie E.L."/>
            <person name="Williams K.H."/>
            <person name="Hubbard S.S."/>
            <person name="Banfield J.F."/>
        </authorList>
    </citation>
    <scope>NUCLEOTIDE SEQUENCE [LARGE SCALE GENOMIC DNA]</scope>
</reference>
<keyword evidence="1" id="KW-1133">Transmembrane helix</keyword>
<evidence type="ECO:0000256" key="1">
    <source>
        <dbReference type="SAM" id="Phobius"/>
    </source>
</evidence>
<dbReference type="Pfam" id="PF05137">
    <property type="entry name" value="PilN"/>
    <property type="match status" value="1"/>
</dbReference>